<dbReference type="EMBL" id="JACXVP010000009">
    <property type="protein sequence ID" value="KAG5584584.1"/>
    <property type="molecule type" value="Genomic_DNA"/>
</dbReference>
<dbReference type="AlphaFoldDB" id="A0A9J5XCI4"/>
<comment type="caution">
    <text evidence="1">The sequence shown here is derived from an EMBL/GenBank/DDBJ whole genome shotgun (WGS) entry which is preliminary data.</text>
</comment>
<protein>
    <submittedName>
        <fullName evidence="1">Uncharacterized protein</fullName>
    </submittedName>
</protein>
<gene>
    <name evidence="1" type="ORF">H5410_045018</name>
</gene>
<reference evidence="1 2" key="1">
    <citation type="submission" date="2020-09" db="EMBL/GenBank/DDBJ databases">
        <title>De no assembly of potato wild relative species, Solanum commersonii.</title>
        <authorList>
            <person name="Cho K."/>
        </authorList>
    </citation>
    <scope>NUCLEOTIDE SEQUENCE [LARGE SCALE GENOMIC DNA]</scope>
    <source>
        <strain evidence="1">LZ3.2</strain>
        <tissue evidence="1">Leaf</tissue>
    </source>
</reference>
<evidence type="ECO:0000313" key="2">
    <source>
        <dbReference type="Proteomes" id="UP000824120"/>
    </source>
</evidence>
<organism evidence="1 2">
    <name type="scientific">Solanum commersonii</name>
    <name type="common">Commerson's wild potato</name>
    <name type="synonym">Commerson's nightshade</name>
    <dbReference type="NCBI Taxonomy" id="4109"/>
    <lineage>
        <taxon>Eukaryota</taxon>
        <taxon>Viridiplantae</taxon>
        <taxon>Streptophyta</taxon>
        <taxon>Embryophyta</taxon>
        <taxon>Tracheophyta</taxon>
        <taxon>Spermatophyta</taxon>
        <taxon>Magnoliopsida</taxon>
        <taxon>eudicotyledons</taxon>
        <taxon>Gunneridae</taxon>
        <taxon>Pentapetalae</taxon>
        <taxon>asterids</taxon>
        <taxon>lamiids</taxon>
        <taxon>Solanales</taxon>
        <taxon>Solanaceae</taxon>
        <taxon>Solanoideae</taxon>
        <taxon>Solaneae</taxon>
        <taxon>Solanum</taxon>
    </lineage>
</organism>
<name>A0A9J5XCI4_SOLCO</name>
<keyword evidence="2" id="KW-1185">Reference proteome</keyword>
<evidence type="ECO:0000313" key="1">
    <source>
        <dbReference type="EMBL" id="KAG5584584.1"/>
    </source>
</evidence>
<dbReference type="Proteomes" id="UP000824120">
    <property type="component" value="Chromosome 9"/>
</dbReference>
<sequence>MRDQTYMVNIEWVKVSPDLNELYNRGHIYYHGQNRSDLVLHRILSPWIHKMDRSGIHQGTNSTYT</sequence>
<accession>A0A9J5XCI4</accession>
<proteinExistence type="predicted"/>